<dbReference type="AlphaFoldDB" id="A0AAD7MY98"/>
<evidence type="ECO:0000313" key="3">
    <source>
        <dbReference type="Proteomes" id="UP001215598"/>
    </source>
</evidence>
<keyword evidence="1" id="KW-0732">Signal</keyword>
<accession>A0AAD7MY98</accession>
<feature type="signal peptide" evidence="1">
    <location>
        <begin position="1"/>
        <end position="25"/>
    </location>
</feature>
<dbReference type="Proteomes" id="UP001215598">
    <property type="component" value="Unassembled WGS sequence"/>
</dbReference>
<keyword evidence="3" id="KW-1185">Reference proteome</keyword>
<proteinExistence type="predicted"/>
<gene>
    <name evidence="2" type="ORF">B0H16DRAFT_106367</name>
</gene>
<reference evidence="2" key="1">
    <citation type="submission" date="2023-03" db="EMBL/GenBank/DDBJ databases">
        <title>Massive genome expansion in bonnet fungi (Mycena s.s.) driven by repeated elements and novel gene families across ecological guilds.</title>
        <authorList>
            <consortium name="Lawrence Berkeley National Laboratory"/>
            <person name="Harder C.B."/>
            <person name="Miyauchi S."/>
            <person name="Viragh M."/>
            <person name="Kuo A."/>
            <person name="Thoen E."/>
            <person name="Andreopoulos B."/>
            <person name="Lu D."/>
            <person name="Skrede I."/>
            <person name="Drula E."/>
            <person name="Henrissat B."/>
            <person name="Morin E."/>
            <person name="Kohler A."/>
            <person name="Barry K."/>
            <person name="LaButti K."/>
            <person name="Morin E."/>
            <person name="Salamov A."/>
            <person name="Lipzen A."/>
            <person name="Mereny Z."/>
            <person name="Hegedus B."/>
            <person name="Baldrian P."/>
            <person name="Stursova M."/>
            <person name="Weitz H."/>
            <person name="Taylor A."/>
            <person name="Grigoriev I.V."/>
            <person name="Nagy L.G."/>
            <person name="Martin F."/>
            <person name="Kauserud H."/>
        </authorList>
    </citation>
    <scope>NUCLEOTIDE SEQUENCE</scope>
    <source>
        <strain evidence="2">CBHHK182m</strain>
    </source>
</reference>
<comment type="caution">
    <text evidence="2">The sequence shown here is derived from an EMBL/GenBank/DDBJ whole genome shotgun (WGS) entry which is preliminary data.</text>
</comment>
<organism evidence="2 3">
    <name type="scientific">Mycena metata</name>
    <dbReference type="NCBI Taxonomy" id="1033252"/>
    <lineage>
        <taxon>Eukaryota</taxon>
        <taxon>Fungi</taxon>
        <taxon>Dikarya</taxon>
        <taxon>Basidiomycota</taxon>
        <taxon>Agaricomycotina</taxon>
        <taxon>Agaricomycetes</taxon>
        <taxon>Agaricomycetidae</taxon>
        <taxon>Agaricales</taxon>
        <taxon>Marasmiineae</taxon>
        <taxon>Mycenaceae</taxon>
        <taxon>Mycena</taxon>
    </lineage>
</organism>
<evidence type="ECO:0000256" key="1">
    <source>
        <dbReference type="SAM" id="SignalP"/>
    </source>
</evidence>
<protein>
    <submittedName>
        <fullName evidence="2">Uncharacterized protein</fullName>
    </submittedName>
</protein>
<dbReference type="EMBL" id="JARKIB010000117">
    <property type="protein sequence ID" value="KAJ7737341.1"/>
    <property type="molecule type" value="Genomic_DNA"/>
</dbReference>
<name>A0AAD7MY98_9AGAR</name>
<evidence type="ECO:0000313" key="2">
    <source>
        <dbReference type="EMBL" id="KAJ7737341.1"/>
    </source>
</evidence>
<feature type="chain" id="PRO_5042109341" evidence="1">
    <location>
        <begin position="26"/>
        <end position="144"/>
    </location>
</feature>
<sequence>MVSPLAPFVVTIFIHLLAYLRLTTQSSSLSAVLQAPDPRTWRKPEMTTSVKDRLGLVRGAMDEALQPEQFNQIGQFRDNPAGANWAFAGQLYGQMAEVDHATRRTQYCELMATTYFPQAEKFAGRVDFESQYVRSHPPLAYTVI</sequence>